<evidence type="ECO:0000256" key="5">
    <source>
        <dbReference type="ARBA" id="ARBA00022525"/>
    </source>
</evidence>
<comment type="caution">
    <text evidence="9">The sequence shown here is derived from an EMBL/GenBank/DDBJ whole genome shotgun (WGS) entry which is preliminary data.</text>
</comment>
<dbReference type="GO" id="GO:0046872">
    <property type="term" value="F:metal ion binding"/>
    <property type="evidence" value="ECO:0007669"/>
    <property type="project" value="InterPro"/>
</dbReference>
<organism evidence="9 10">
    <name type="scientific">Ophiocordyceps sinensis</name>
    <dbReference type="NCBI Taxonomy" id="72228"/>
    <lineage>
        <taxon>Eukaryota</taxon>
        <taxon>Fungi</taxon>
        <taxon>Dikarya</taxon>
        <taxon>Ascomycota</taxon>
        <taxon>Pezizomycotina</taxon>
        <taxon>Sordariomycetes</taxon>
        <taxon>Hypocreomycetidae</taxon>
        <taxon>Hypocreales</taxon>
        <taxon>Ophiocordycipitaceae</taxon>
        <taxon>Ophiocordyceps</taxon>
    </lineage>
</organism>
<evidence type="ECO:0000313" key="9">
    <source>
        <dbReference type="EMBL" id="KAF4512509.1"/>
    </source>
</evidence>
<dbReference type="FunFam" id="2.60.40.200:FF:000007">
    <property type="entry name" value="Cell surface Cu-only superoxide dismutase 5"/>
    <property type="match status" value="1"/>
</dbReference>
<keyword evidence="10" id="KW-1185">Reference proteome</keyword>
<dbReference type="AlphaFoldDB" id="A0A8H4V962"/>
<name>A0A8H4V962_9HYPO</name>
<dbReference type="EC" id="1.15.1.1" evidence="4"/>
<keyword evidence="8" id="KW-0732">Signal</keyword>
<evidence type="ECO:0000256" key="7">
    <source>
        <dbReference type="ARBA" id="ARBA00049204"/>
    </source>
</evidence>
<dbReference type="OrthoDB" id="159229at2759"/>
<evidence type="ECO:0000256" key="8">
    <source>
        <dbReference type="SAM" id="SignalP"/>
    </source>
</evidence>
<dbReference type="GO" id="GO:0005576">
    <property type="term" value="C:extracellular region"/>
    <property type="evidence" value="ECO:0007669"/>
    <property type="project" value="UniProtKB-SubCell"/>
</dbReference>
<comment type="subcellular location">
    <subcellularLocation>
        <location evidence="1">Cell envelope</location>
    </subcellularLocation>
    <subcellularLocation>
        <location evidence="2">Secreted</location>
    </subcellularLocation>
</comment>
<evidence type="ECO:0000256" key="3">
    <source>
        <dbReference type="ARBA" id="ARBA00010457"/>
    </source>
</evidence>
<evidence type="ECO:0000313" key="10">
    <source>
        <dbReference type="Proteomes" id="UP000557566"/>
    </source>
</evidence>
<evidence type="ECO:0000256" key="6">
    <source>
        <dbReference type="ARBA" id="ARBA00022862"/>
    </source>
</evidence>
<evidence type="ECO:0000256" key="2">
    <source>
        <dbReference type="ARBA" id="ARBA00004613"/>
    </source>
</evidence>
<dbReference type="Proteomes" id="UP000557566">
    <property type="component" value="Unassembled WGS sequence"/>
</dbReference>
<proteinExistence type="inferred from homology"/>
<evidence type="ECO:0000256" key="4">
    <source>
        <dbReference type="ARBA" id="ARBA00012682"/>
    </source>
</evidence>
<comment type="similarity">
    <text evidence="3">Belongs to the Cu-Zn superoxide dismutase family.</text>
</comment>
<evidence type="ECO:0000256" key="1">
    <source>
        <dbReference type="ARBA" id="ARBA00004196"/>
    </source>
</evidence>
<feature type="signal peptide" evidence="8">
    <location>
        <begin position="1"/>
        <end position="19"/>
    </location>
</feature>
<dbReference type="InterPro" id="IPR036423">
    <property type="entry name" value="SOD-like_Cu/Zn_dom_sf"/>
</dbReference>
<sequence length="239" mass="24669">MRTASILTASLSAALVAAAATQDAPRISGNPTDVVYEAVLPDDVFFTKGALGSNVKGSIRAQAPKNGNGVDFTVRFDNVPAEGGPFLYHLHAQAVPEDGNCTKALAHLDPFNRGEKPPCDASSPQTCQVGDLSGKYGKVTQDPYKAHYLDPYISLKEGDQAFFGNLSFVFHFGNTTRITCANFVKLSSSGTQKPSGVAAGTGVVPGPSGSPAPFPGAAASTKLSLPLVLVSVAALAFAL</sequence>
<dbReference type="GO" id="GO:0004784">
    <property type="term" value="F:superoxide dismutase activity"/>
    <property type="evidence" value="ECO:0007669"/>
    <property type="project" value="UniProtKB-EC"/>
</dbReference>
<dbReference type="Gene3D" id="2.60.40.200">
    <property type="entry name" value="Superoxide dismutase, copper/zinc binding domain"/>
    <property type="match status" value="1"/>
</dbReference>
<protein>
    <recommendedName>
        <fullName evidence="4">superoxide dismutase</fullName>
        <ecNumber evidence="4">1.15.1.1</ecNumber>
    </recommendedName>
</protein>
<reference evidence="9 10" key="1">
    <citation type="journal article" date="2020" name="Genome Biol. Evol.">
        <title>A new high-quality draft genome assembly of the Chinese cordyceps Ophiocordyceps sinensis.</title>
        <authorList>
            <person name="Shu R."/>
            <person name="Zhang J."/>
            <person name="Meng Q."/>
            <person name="Zhang H."/>
            <person name="Zhou G."/>
            <person name="Li M."/>
            <person name="Wu P."/>
            <person name="Zhao Y."/>
            <person name="Chen C."/>
            <person name="Qin Q."/>
        </authorList>
    </citation>
    <scope>NUCLEOTIDE SEQUENCE [LARGE SCALE GENOMIC DNA]</scope>
    <source>
        <strain evidence="9 10">IOZ07</strain>
    </source>
</reference>
<comment type="catalytic activity">
    <reaction evidence="7">
        <text>2 superoxide + 2 H(+) = H2O2 + O2</text>
        <dbReference type="Rhea" id="RHEA:20696"/>
        <dbReference type="ChEBI" id="CHEBI:15378"/>
        <dbReference type="ChEBI" id="CHEBI:15379"/>
        <dbReference type="ChEBI" id="CHEBI:16240"/>
        <dbReference type="ChEBI" id="CHEBI:18421"/>
        <dbReference type="EC" id="1.15.1.1"/>
    </reaction>
</comment>
<accession>A0A8H4V962</accession>
<keyword evidence="5" id="KW-0964">Secreted</keyword>
<gene>
    <name evidence="9" type="ORF">G6O67_001640</name>
</gene>
<dbReference type="SUPFAM" id="SSF49329">
    <property type="entry name" value="Cu,Zn superoxide dismutase-like"/>
    <property type="match status" value="1"/>
</dbReference>
<dbReference type="EMBL" id="JAAVMX010000002">
    <property type="protein sequence ID" value="KAF4512509.1"/>
    <property type="molecule type" value="Genomic_DNA"/>
</dbReference>
<keyword evidence="6" id="KW-0049">Antioxidant</keyword>
<feature type="chain" id="PRO_5034038040" description="superoxide dismutase" evidence="8">
    <location>
        <begin position="20"/>
        <end position="239"/>
    </location>
</feature>